<gene>
    <name evidence="2" type="ORF">CCAM_LOCUS19645</name>
</gene>
<keyword evidence="3" id="KW-1185">Reference proteome</keyword>
<evidence type="ECO:0000313" key="2">
    <source>
        <dbReference type="EMBL" id="VFQ77869.1"/>
    </source>
</evidence>
<dbReference type="EMBL" id="OOIL02001734">
    <property type="protein sequence ID" value="VFQ77869.1"/>
    <property type="molecule type" value="Genomic_DNA"/>
</dbReference>
<accession>A0A484LNG0</accession>
<dbReference type="AlphaFoldDB" id="A0A484LNG0"/>
<organism evidence="2 3">
    <name type="scientific">Cuscuta campestris</name>
    <dbReference type="NCBI Taxonomy" id="132261"/>
    <lineage>
        <taxon>Eukaryota</taxon>
        <taxon>Viridiplantae</taxon>
        <taxon>Streptophyta</taxon>
        <taxon>Embryophyta</taxon>
        <taxon>Tracheophyta</taxon>
        <taxon>Spermatophyta</taxon>
        <taxon>Magnoliopsida</taxon>
        <taxon>eudicotyledons</taxon>
        <taxon>Gunneridae</taxon>
        <taxon>Pentapetalae</taxon>
        <taxon>asterids</taxon>
        <taxon>lamiids</taxon>
        <taxon>Solanales</taxon>
        <taxon>Convolvulaceae</taxon>
        <taxon>Cuscuteae</taxon>
        <taxon>Cuscuta</taxon>
        <taxon>Cuscuta subgen. Grammica</taxon>
        <taxon>Cuscuta sect. Cleistogrammica</taxon>
    </lineage>
</organism>
<evidence type="ECO:0000256" key="1">
    <source>
        <dbReference type="SAM" id="MobiDB-lite"/>
    </source>
</evidence>
<sequence>MRVDLRCRAHCFEPNRANKLRIGLTVPKIRLPNKGLLLSPSLLRCLFPSCSGQSCSSASSSRPTAAPARLQSKGNSAAVISLSLLPLSAGVRASRRVADESSSDSFRSFKPGRNTDLDGQPGGQ</sequence>
<reference evidence="2 3" key="1">
    <citation type="submission" date="2018-04" db="EMBL/GenBank/DDBJ databases">
        <authorList>
            <person name="Vogel A."/>
        </authorList>
    </citation>
    <scope>NUCLEOTIDE SEQUENCE [LARGE SCALE GENOMIC DNA]</scope>
</reference>
<proteinExistence type="predicted"/>
<protein>
    <submittedName>
        <fullName evidence="2">Uncharacterized protein</fullName>
    </submittedName>
</protein>
<evidence type="ECO:0000313" key="3">
    <source>
        <dbReference type="Proteomes" id="UP000595140"/>
    </source>
</evidence>
<dbReference type="Proteomes" id="UP000595140">
    <property type="component" value="Unassembled WGS sequence"/>
</dbReference>
<feature type="region of interest" description="Disordered" evidence="1">
    <location>
        <begin position="96"/>
        <end position="124"/>
    </location>
</feature>
<name>A0A484LNG0_9ASTE</name>